<evidence type="ECO:0000313" key="8">
    <source>
        <dbReference type="Proteomes" id="UP001408356"/>
    </source>
</evidence>
<reference evidence="7 8" key="1">
    <citation type="journal article" date="2024" name="J. Plant Pathol.">
        <title>Sequence and assembly of the genome of Seiridium unicorne, isolate CBS 538.82, causal agent of cypress canker disease.</title>
        <authorList>
            <person name="Scali E."/>
            <person name="Rocca G.D."/>
            <person name="Danti R."/>
            <person name="Garbelotto M."/>
            <person name="Barberini S."/>
            <person name="Baroncelli R."/>
            <person name="Emiliani G."/>
        </authorList>
    </citation>
    <scope>NUCLEOTIDE SEQUENCE [LARGE SCALE GENOMIC DNA]</scope>
    <source>
        <strain evidence="7 8">BM-138-508</strain>
    </source>
</reference>
<gene>
    <name evidence="7" type="ORF">SUNI508_09214</name>
</gene>
<dbReference type="InterPro" id="IPR028209">
    <property type="entry name" value="LAMTOR1/MEH1"/>
</dbReference>
<evidence type="ECO:0000256" key="1">
    <source>
        <dbReference type="ARBA" id="ARBA00004308"/>
    </source>
</evidence>
<keyword evidence="3" id="KW-0472">Membrane</keyword>
<evidence type="ECO:0008006" key="9">
    <source>
        <dbReference type="Google" id="ProtNLM"/>
    </source>
</evidence>
<proteinExistence type="predicted"/>
<comment type="subcellular location">
    <subcellularLocation>
        <location evidence="1">Endomembrane system</location>
    </subcellularLocation>
</comment>
<dbReference type="Proteomes" id="UP001408356">
    <property type="component" value="Unassembled WGS sequence"/>
</dbReference>
<evidence type="ECO:0000256" key="2">
    <source>
        <dbReference type="ARBA" id="ARBA00022707"/>
    </source>
</evidence>
<dbReference type="SMART" id="SM01262">
    <property type="entry name" value="LAMTOR"/>
    <property type="match status" value="1"/>
</dbReference>
<evidence type="ECO:0000256" key="4">
    <source>
        <dbReference type="ARBA" id="ARBA00023139"/>
    </source>
</evidence>
<evidence type="ECO:0000313" key="7">
    <source>
        <dbReference type="EMBL" id="KAK9416975.1"/>
    </source>
</evidence>
<evidence type="ECO:0000256" key="5">
    <source>
        <dbReference type="ARBA" id="ARBA00023288"/>
    </source>
</evidence>
<keyword evidence="8" id="KW-1185">Reference proteome</keyword>
<dbReference type="EMBL" id="JARVKF010000402">
    <property type="protein sequence ID" value="KAK9416975.1"/>
    <property type="molecule type" value="Genomic_DNA"/>
</dbReference>
<evidence type="ECO:0000256" key="3">
    <source>
        <dbReference type="ARBA" id="ARBA00023136"/>
    </source>
</evidence>
<keyword evidence="4" id="KW-0564">Palmitate</keyword>
<protein>
    <recommendedName>
        <fullName evidence="9">Late endosomal/lysosomal adaptor and MAPK and MTOR activator 1</fullName>
    </recommendedName>
</protein>
<sequence>MGVCASCLGKGPRDSYEEDDESRLLLDDPNNFQYGSFGDQNMNAQADPLESQREIEALQKVVAKTSNNLVDIFEIAPQETQQAHPAVLAGQDARSSRYQTILSKLSADDSISAGTGLGHVDWLSDDDTMEMQTDPPSVKDGGGEPLVGTFADAAAVV</sequence>
<keyword evidence="2" id="KW-0519">Myristate</keyword>
<keyword evidence="5" id="KW-0449">Lipoprotein</keyword>
<name>A0ABR2UQM4_9PEZI</name>
<feature type="region of interest" description="Disordered" evidence="6">
    <location>
        <begin position="1"/>
        <end position="21"/>
    </location>
</feature>
<organism evidence="7 8">
    <name type="scientific">Seiridium unicorne</name>
    <dbReference type="NCBI Taxonomy" id="138068"/>
    <lineage>
        <taxon>Eukaryota</taxon>
        <taxon>Fungi</taxon>
        <taxon>Dikarya</taxon>
        <taxon>Ascomycota</taxon>
        <taxon>Pezizomycotina</taxon>
        <taxon>Sordariomycetes</taxon>
        <taxon>Xylariomycetidae</taxon>
        <taxon>Amphisphaeriales</taxon>
        <taxon>Sporocadaceae</taxon>
        <taxon>Seiridium</taxon>
    </lineage>
</organism>
<dbReference type="Pfam" id="PF15454">
    <property type="entry name" value="LAMTOR"/>
    <property type="match status" value="1"/>
</dbReference>
<accession>A0ABR2UQM4</accession>
<evidence type="ECO:0000256" key="6">
    <source>
        <dbReference type="SAM" id="MobiDB-lite"/>
    </source>
</evidence>
<comment type="caution">
    <text evidence="7">The sequence shown here is derived from an EMBL/GenBank/DDBJ whole genome shotgun (WGS) entry which is preliminary data.</text>
</comment>